<dbReference type="InterPro" id="IPR011335">
    <property type="entry name" value="Restrct_endonuc-II-like"/>
</dbReference>
<evidence type="ECO:0000256" key="5">
    <source>
        <dbReference type="ARBA" id="ARBA00023204"/>
    </source>
</evidence>
<protein>
    <submittedName>
        <fullName evidence="7">DNA mismatch endonuclease Vsr</fullName>
    </submittedName>
</protein>
<dbReference type="CDD" id="cd00221">
    <property type="entry name" value="Vsr"/>
    <property type="match status" value="1"/>
</dbReference>
<dbReference type="SUPFAM" id="SSF52980">
    <property type="entry name" value="Restriction endonuclease-like"/>
    <property type="match status" value="1"/>
</dbReference>
<dbReference type="Gene3D" id="3.40.960.10">
    <property type="entry name" value="VSR Endonuclease"/>
    <property type="match status" value="1"/>
</dbReference>
<name>A0A743BDK5_SALER</name>
<evidence type="ECO:0000256" key="4">
    <source>
        <dbReference type="ARBA" id="ARBA00022801"/>
    </source>
</evidence>
<comment type="caution">
    <text evidence="7">The sequence shown here is derived from an EMBL/GenBank/DDBJ whole genome shotgun (WGS) entry which is preliminary data.</text>
</comment>
<keyword evidence="3" id="KW-0227">DNA damage</keyword>
<proteinExistence type="inferred from homology"/>
<dbReference type="EMBL" id="DAAUJH010000001">
    <property type="protein sequence ID" value="HAF1734840.1"/>
    <property type="molecule type" value="Genomic_DNA"/>
</dbReference>
<dbReference type="AlphaFoldDB" id="A0A743BDK5"/>
<sequence>MADIVDKTTRSKIMSQVRSTNTKPELIIRKGLYEQGFRYRLYRTDLPGKPDLCLAKYKAVIFIHGCQWHWHGCPRSRMPATNIDYWKNKIERNIIRDRQHIQQLLNKEWRILIIWECAIKKSLLTQTLLLTQQWLCNGNLRYNQIEPLNKREVLLTEAKLLSDDDF</sequence>
<evidence type="ECO:0000256" key="6">
    <source>
        <dbReference type="ARBA" id="ARBA00029466"/>
    </source>
</evidence>
<organism evidence="7">
    <name type="scientific">Salmonella enterica</name>
    <name type="common">Salmonella choleraesuis</name>
    <dbReference type="NCBI Taxonomy" id="28901"/>
    <lineage>
        <taxon>Bacteria</taxon>
        <taxon>Pseudomonadati</taxon>
        <taxon>Pseudomonadota</taxon>
        <taxon>Gammaproteobacteria</taxon>
        <taxon>Enterobacterales</taxon>
        <taxon>Enterobacteriaceae</taxon>
        <taxon>Salmonella</taxon>
    </lineage>
</organism>
<comment type="similarity">
    <text evidence="6">Belongs to the Vsr family.</text>
</comment>
<keyword evidence="1" id="KW-0540">Nuclease</keyword>
<reference evidence="7" key="1">
    <citation type="journal article" date="2018" name="Genome Biol.">
        <title>SKESA: strategic k-mer extension for scrupulous assemblies.</title>
        <authorList>
            <person name="Souvorov A."/>
            <person name="Agarwala R."/>
            <person name="Lipman D.J."/>
        </authorList>
    </citation>
    <scope>NUCLEOTIDE SEQUENCE</scope>
    <source>
        <strain evidence="7">MA.CK_98/00009211</strain>
    </source>
</reference>
<dbReference type="GO" id="GO:0016787">
    <property type="term" value="F:hydrolase activity"/>
    <property type="evidence" value="ECO:0007669"/>
    <property type="project" value="UniProtKB-KW"/>
</dbReference>
<dbReference type="NCBIfam" id="TIGR00632">
    <property type="entry name" value="vsr"/>
    <property type="match status" value="1"/>
</dbReference>
<evidence type="ECO:0000256" key="1">
    <source>
        <dbReference type="ARBA" id="ARBA00022722"/>
    </source>
</evidence>
<evidence type="ECO:0000256" key="2">
    <source>
        <dbReference type="ARBA" id="ARBA00022759"/>
    </source>
</evidence>
<dbReference type="GO" id="GO:0004519">
    <property type="term" value="F:endonuclease activity"/>
    <property type="evidence" value="ECO:0007669"/>
    <property type="project" value="UniProtKB-KW"/>
</dbReference>
<evidence type="ECO:0000313" key="7">
    <source>
        <dbReference type="EMBL" id="HAF1734840.1"/>
    </source>
</evidence>
<gene>
    <name evidence="7" type="primary">vsr</name>
    <name evidence="7" type="ORF">G8L18_000175</name>
</gene>
<dbReference type="GO" id="GO:0006298">
    <property type="term" value="P:mismatch repair"/>
    <property type="evidence" value="ECO:0007669"/>
    <property type="project" value="InterPro"/>
</dbReference>
<keyword evidence="4" id="KW-0378">Hydrolase</keyword>
<reference evidence="7" key="2">
    <citation type="submission" date="2020-02" db="EMBL/GenBank/DDBJ databases">
        <authorList>
            <consortium name="NCBI Pathogen Detection Project"/>
        </authorList>
    </citation>
    <scope>NUCLEOTIDE SEQUENCE</scope>
    <source>
        <strain evidence="7">MA.CK_98/00009211</strain>
    </source>
</reference>
<dbReference type="Pfam" id="PF03852">
    <property type="entry name" value="Vsr"/>
    <property type="match status" value="1"/>
</dbReference>
<accession>A0A743BDK5</accession>
<dbReference type="InterPro" id="IPR004603">
    <property type="entry name" value="DNA_mismatch_endonuc_vsr"/>
</dbReference>
<keyword evidence="2 7" id="KW-0255">Endonuclease</keyword>
<keyword evidence="5" id="KW-0234">DNA repair</keyword>
<evidence type="ECO:0000256" key="3">
    <source>
        <dbReference type="ARBA" id="ARBA00022763"/>
    </source>
</evidence>